<dbReference type="AlphaFoldDB" id="A0A433JIN8"/>
<dbReference type="PIRSF" id="PIRSF028538">
    <property type="entry name" value="DUF1820"/>
    <property type="match status" value="1"/>
</dbReference>
<dbReference type="EMBL" id="RZGR01000019">
    <property type="protein sequence ID" value="RUQ85211.1"/>
    <property type="molecule type" value="Genomic_DNA"/>
</dbReference>
<dbReference type="Proteomes" id="UP000288012">
    <property type="component" value="Unassembled WGS sequence"/>
</dbReference>
<organism evidence="2 3">
    <name type="scientific">Legionella septentrionalis</name>
    <dbReference type="NCBI Taxonomy" id="2498109"/>
    <lineage>
        <taxon>Bacteria</taxon>
        <taxon>Pseudomonadati</taxon>
        <taxon>Pseudomonadota</taxon>
        <taxon>Gammaproteobacteria</taxon>
        <taxon>Legionellales</taxon>
        <taxon>Legionellaceae</taxon>
        <taxon>Legionella</taxon>
    </lineage>
</organism>
<feature type="region of interest" description="Disordered" evidence="1">
    <location>
        <begin position="87"/>
        <end position="109"/>
    </location>
</feature>
<protein>
    <submittedName>
        <fullName evidence="2">DUF1820 family protein</fullName>
    </submittedName>
</protein>
<dbReference type="InterPro" id="IPR014949">
    <property type="entry name" value="DUF1820"/>
</dbReference>
<comment type="caution">
    <text evidence="2">The sequence shown here is derived from an EMBL/GenBank/DDBJ whole genome shotgun (WGS) entry which is preliminary data.</text>
</comment>
<keyword evidence="3" id="KW-1185">Reference proteome</keyword>
<evidence type="ECO:0000313" key="3">
    <source>
        <dbReference type="Proteomes" id="UP000288012"/>
    </source>
</evidence>
<proteinExistence type="predicted"/>
<accession>A0A433JIN8</accession>
<evidence type="ECO:0000256" key="1">
    <source>
        <dbReference type="SAM" id="MobiDB-lite"/>
    </source>
</evidence>
<evidence type="ECO:0000313" key="2">
    <source>
        <dbReference type="EMBL" id="RUQ85211.1"/>
    </source>
</evidence>
<reference evidence="2 3" key="1">
    <citation type="submission" date="2018-12" db="EMBL/GenBank/DDBJ databases">
        <title>Legionella sp,whole genome shotgun sequence.</title>
        <authorList>
            <person name="Wu H."/>
        </authorList>
    </citation>
    <scope>NUCLEOTIDE SEQUENCE [LARGE SCALE GENOMIC DNA]</scope>
    <source>
        <strain evidence="3">km714</strain>
    </source>
</reference>
<gene>
    <name evidence="2" type="ORF">EKM59_07285</name>
</gene>
<name>A0A433JIN8_9GAMM</name>
<dbReference type="RefSeq" id="WP_126954921.1">
    <property type="nucleotide sequence ID" value="NZ_RZGR01000019.1"/>
</dbReference>
<dbReference type="Pfam" id="PF08850">
    <property type="entry name" value="DUF1820"/>
    <property type="match status" value="1"/>
</dbReference>
<sequence>MANKTLYRIMFSYAEAVYEIYARQVQESSMFGFLEVEEFVFGENTSLVVDPSEERLKLEFNNVKRTYIPVYSILRIDEVSKQGVAKVRDKTPPETSKVSMFPVPSKSRD</sequence>